<accession>A0A1U7LIG3</accession>
<feature type="compositionally biased region" description="Basic and acidic residues" evidence="1">
    <location>
        <begin position="161"/>
        <end position="175"/>
    </location>
</feature>
<dbReference type="PANTHER" id="PTHR35179:SF1">
    <property type="entry name" value="INTEGRAL MEMBRANE PROTEIN"/>
    <property type="match status" value="1"/>
</dbReference>
<gene>
    <name evidence="3" type="ORF">NEOLI_005396</name>
</gene>
<organism evidence="3 4">
    <name type="scientific">Neolecta irregularis (strain DAH-3)</name>
    <dbReference type="NCBI Taxonomy" id="1198029"/>
    <lineage>
        <taxon>Eukaryota</taxon>
        <taxon>Fungi</taxon>
        <taxon>Dikarya</taxon>
        <taxon>Ascomycota</taxon>
        <taxon>Taphrinomycotina</taxon>
        <taxon>Neolectales</taxon>
        <taxon>Neolectaceae</taxon>
        <taxon>Neolecta</taxon>
    </lineage>
</organism>
<dbReference type="Proteomes" id="UP000186594">
    <property type="component" value="Unassembled WGS sequence"/>
</dbReference>
<proteinExistence type="predicted"/>
<evidence type="ECO:0000256" key="2">
    <source>
        <dbReference type="SAM" id="Phobius"/>
    </source>
</evidence>
<keyword evidence="2" id="KW-0472">Membrane</keyword>
<dbReference type="PANTHER" id="PTHR35179">
    <property type="entry name" value="PROTEIN CBG02620"/>
    <property type="match status" value="1"/>
</dbReference>
<dbReference type="OrthoDB" id="3205825at2759"/>
<dbReference type="OMA" id="AGECFEM"/>
<keyword evidence="2" id="KW-1133">Transmembrane helix</keyword>
<keyword evidence="2" id="KW-0812">Transmembrane</keyword>
<feature type="transmembrane region" description="Helical" evidence="2">
    <location>
        <begin position="20"/>
        <end position="39"/>
    </location>
</feature>
<evidence type="ECO:0000256" key="1">
    <source>
        <dbReference type="SAM" id="MobiDB-lite"/>
    </source>
</evidence>
<name>A0A1U7LIG3_NEOID</name>
<evidence type="ECO:0000313" key="4">
    <source>
        <dbReference type="Proteomes" id="UP000186594"/>
    </source>
</evidence>
<protein>
    <submittedName>
        <fullName evidence="3">Uncharacterized protein</fullName>
    </submittedName>
</protein>
<feature type="region of interest" description="Disordered" evidence="1">
    <location>
        <begin position="161"/>
        <end position="183"/>
    </location>
</feature>
<dbReference type="AlphaFoldDB" id="A0A1U7LIG3"/>
<comment type="caution">
    <text evidence="3">The sequence shown here is derived from an EMBL/GenBank/DDBJ whole genome shotgun (WGS) entry which is preliminary data.</text>
</comment>
<feature type="transmembrane region" description="Helical" evidence="2">
    <location>
        <begin position="64"/>
        <end position="82"/>
    </location>
</feature>
<feature type="transmembrane region" description="Helical" evidence="2">
    <location>
        <begin position="103"/>
        <end position="122"/>
    </location>
</feature>
<keyword evidence="4" id="KW-1185">Reference proteome</keyword>
<dbReference type="EMBL" id="LXFE01003491">
    <property type="protein sequence ID" value="OLL22321.1"/>
    <property type="molecule type" value="Genomic_DNA"/>
</dbReference>
<reference evidence="3 4" key="1">
    <citation type="submission" date="2016-04" db="EMBL/GenBank/DDBJ databases">
        <title>Evolutionary innovation and constraint leading to complex multicellularity in the Ascomycota.</title>
        <authorList>
            <person name="Cisse O."/>
            <person name="Nguyen A."/>
            <person name="Hewitt D.A."/>
            <person name="Jedd G."/>
            <person name="Stajich J.E."/>
        </authorList>
    </citation>
    <scope>NUCLEOTIDE SEQUENCE [LARGE SCALE GENOMIC DNA]</scope>
    <source>
        <strain evidence="3 4">DAH-3</strain>
    </source>
</reference>
<evidence type="ECO:0000313" key="3">
    <source>
        <dbReference type="EMBL" id="OLL22321.1"/>
    </source>
</evidence>
<sequence length="183" mass="20935">MQIIINRVCLLFPLRKHRLWLKYGIAALVLCINIVGFPFSNASVQNTSGHFIAVKSTVNRIEKISYLFIDAGLNFYFIHLVHTKLKGFGFRNYETLIRFNVRIVIVSLILNVILGGSMWSHIDYLYFQFLPGFNLVKLNIEMSMGDLIVALSKEPIHTRVTLESRSTKESTKTDGEIVQTENP</sequence>